<sequence>MTLAGSGLRYQFTSKGLDEDSFDVVNFHFTEALSTPFMVELVLLSRKSDLTPESIVDQSGLLSWAINGEITRQINGIVSQFTKGDTGHHHTQYKVTLVPALSRLKLRHNSRIFQAQSSLAIIKTLLTEMGITDHAFNCDPSLDKRLREYCVQYRESDFDFISRLAAEEGLIYHFEHEKTKHTLVFSDSTKKLSKLGLPFPYNVISGGVSDVPFVNHFELQHQVRVAKVALKDASFKKPQYSFLQESTATDMEYQAQSYQHFDFPGRYKDDESGKPFTQTRLEYLRRDALDASGSSNIMAASVGYKFDLMEHIDQSFNRDWLLTQVTHRGVQGASAEEANSTTPTTYNNTFHVIPANTPWQAAPKTKTKPLVSGPQSAVVVGPKGEEIFCDEHGRVKLQFPWDREGKSDEQASCWVQVSQGWAGAQYGMTALPRIGHQVIVSFLEGDPDQPIITGRTFHATNVPPYVLPSHKTRTVIKTQTHKGEGFNELRFEDEASREQVFVHGQKDLDIIVRNTRRENTGMDHHLTVENEQFAIVKQSKHSTVGKDLIEEVRGDKHQAIGKNFIQKVTAGLKRIIGGGMVTQVDGAHSMSIVASEEKTIGGDQKIEVNKDSYLKASNIVLEAGTALTIKGPGGFIKIDSGGVTISGSKVKINEGGSPGKGSAPKAAKPEEPNKPTLPEPADKR</sequence>
<feature type="domain" description="Gp5/Type VI secretion system Vgr C-terminal trimerisation" evidence="4">
    <location>
        <begin position="475"/>
        <end position="573"/>
    </location>
</feature>
<keyword evidence="6" id="KW-1185">Reference proteome</keyword>
<dbReference type="Gene3D" id="2.30.110.50">
    <property type="match status" value="1"/>
</dbReference>
<dbReference type="NCBIfam" id="TIGR03361">
    <property type="entry name" value="VI_Rhs_Vgr"/>
    <property type="match status" value="1"/>
</dbReference>
<evidence type="ECO:0000313" key="6">
    <source>
        <dbReference type="Proteomes" id="UP001203423"/>
    </source>
</evidence>
<evidence type="ECO:0000256" key="2">
    <source>
        <dbReference type="SAM" id="MobiDB-lite"/>
    </source>
</evidence>
<dbReference type="Proteomes" id="UP001203423">
    <property type="component" value="Unassembled WGS sequence"/>
</dbReference>
<name>A0ABT0L9U0_9GAMM</name>
<proteinExistence type="inferred from homology"/>
<comment type="caution">
    <text evidence="5">The sequence shown here is derived from an EMBL/GenBank/DDBJ whole genome shotgun (WGS) entry which is preliminary data.</text>
</comment>
<accession>A0ABT0L9U0</accession>
<dbReference type="InterPro" id="IPR006531">
    <property type="entry name" value="Gp5/Vgr_OB"/>
</dbReference>
<comment type="similarity">
    <text evidence="1">Belongs to the VgrG protein family.</text>
</comment>
<evidence type="ECO:0000259" key="3">
    <source>
        <dbReference type="Pfam" id="PF04717"/>
    </source>
</evidence>
<protein>
    <submittedName>
        <fullName evidence="5">Type VI secretion system tip protein VgrG</fullName>
    </submittedName>
</protein>
<reference evidence="5 6" key="1">
    <citation type="submission" date="2022-01" db="EMBL/GenBank/DDBJ databases">
        <title>Whole genome-based taxonomy of the Shewanellaceae.</title>
        <authorList>
            <person name="Martin-Rodriguez A.J."/>
        </authorList>
    </citation>
    <scope>NUCLEOTIDE SEQUENCE [LARGE SCALE GENOMIC DNA]</scope>
    <source>
        <strain evidence="5 6">DSM 17177</strain>
    </source>
</reference>
<dbReference type="Gene3D" id="4.10.220.110">
    <property type="match status" value="1"/>
</dbReference>
<gene>
    <name evidence="5" type="primary">vgrG</name>
    <name evidence="5" type="ORF">L2764_08175</name>
</gene>
<dbReference type="InterPro" id="IPR017847">
    <property type="entry name" value="T6SS_RhsGE_Vgr_subset"/>
</dbReference>
<dbReference type="PANTHER" id="PTHR32305">
    <property type="match status" value="1"/>
</dbReference>
<dbReference type="Pfam" id="PF04717">
    <property type="entry name" value="Phage_base_V"/>
    <property type="match status" value="1"/>
</dbReference>
<dbReference type="SUPFAM" id="SSF69255">
    <property type="entry name" value="gp5 N-terminal domain-like"/>
    <property type="match status" value="1"/>
</dbReference>
<dbReference type="InterPro" id="IPR037026">
    <property type="entry name" value="Vgr_OB-fold_dom_sf"/>
</dbReference>
<dbReference type="InterPro" id="IPR006533">
    <property type="entry name" value="T6SS_Vgr_RhsGE"/>
</dbReference>
<dbReference type="InterPro" id="IPR054030">
    <property type="entry name" value="Gp5_Vgr_C"/>
</dbReference>
<dbReference type="SUPFAM" id="SSF69349">
    <property type="entry name" value="Phage fibre proteins"/>
    <property type="match status" value="1"/>
</dbReference>
<dbReference type="Pfam" id="PF05954">
    <property type="entry name" value="Phage_GPD"/>
    <property type="match status" value="1"/>
</dbReference>
<dbReference type="Gene3D" id="3.55.50.10">
    <property type="entry name" value="Baseplate protein-like domains"/>
    <property type="match status" value="1"/>
</dbReference>
<dbReference type="NCBIfam" id="TIGR01646">
    <property type="entry name" value="vgr_GE"/>
    <property type="match status" value="1"/>
</dbReference>
<dbReference type="SUPFAM" id="SSF69279">
    <property type="entry name" value="Phage tail proteins"/>
    <property type="match status" value="2"/>
</dbReference>
<dbReference type="EMBL" id="JAKIKS010000024">
    <property type="protein sequence ID" value="MCL1124451.1"/>
    <property type="molecule type" value="Genomic_DNA"/>
</dbReference>
<dbReference type="PANTHER" id="PTHR32305:SF11">
    <property type="entry name" value="TYPE VI SECRETION SYSTEM SPIKE PROTEIN VGRG3"/>
    <property type="match status" value="1"/>
</dbReference>
<evidence type="ECO:0000313" key="5">
    <source>
        <dbReference type="EMBL" id="MCL1124451.1"/>
    </source>
</evidence>
<dbReference type="Pfam" id="PF22178">
    <property type="entry name" value="Gp5_trimer_C"/>
    <property type="match status" value="1"/>
</dbReference>
<dbReference type="RefSeq" id="WP_248939733.1">
    <property type="nucleotide sequence ID" value="NZ_JAKIKS010000024.1"/>
</dbReference>
<dbReference type="InterPro" id="IPR050708">
    <property type="entry name" value="T6SS_VgrG/RHS"/>
</dbReference>
<dbReference type="Gene3D" id="2.40.50.230">
    <property type="entry name" value="Gp5 N-terminal domain"/>
    <property type="match status" value="1"/>
</dbReference>
<evidence type="ECO:0000256" key="1">
    <source>
        <dbReference type="ARBA" id="ARBA00005558"/>
    </source>
</evidence>
<evidence type="ECO:0000259" key="4">
    <source>
        <dbReference type="Pfam" id="PF22178"/>
    </source>
</evidence>
<feature type="domain" description="Gp5/Type VI secretion system Vgr protein OB-fold" evidence="3">
    <location>
        <begin position="391"/>
        <end position="456"/>
    </location>
</feature>
<feature type="region of interest" description="Disordered" evidence="2">
    <location>
        <begin position="649"/>
        <end position="684"/>
    </location>
</feature>
<organism evidence="5 6">
    <name type="scientific">Shewanella surugensis</name>
    <dbReference type="NCBI Taxonomy" id="212020"/>
    <lineage>
        <taxon>Bacteria</taxon>
        <taxon>Pseudomonadati</taxon>
        <taxon>Pseudomonadota</taxon>
        <taxon>Gammaproteobacteria</taxon>
        <taxon>Alteromonadales</taxon>
        <taxon>Shewanellaceae</taxon>
        <taxon>Shewanella</taxon>
    </lineage>
</organism>